<dbReference type="AlphaFoldDB" id="A0A8J4SMK0"/>
<sequence>MVGEFYIDAFIERLLEVRCARPGTLVEMKEEEIRYVCEKSREIFLSQPILLELEAPLQICEVKDPERLDGFRKTTPVHTQIRNIRLIEFNSSPH</sequence>
<dbReference type="EC" id="3.1.3.16" evidence="1"/>
<evidence type="ECO:0000313" key="6">
    <source>
        <dbReference type="EMBL" id="KAF5398657.1"/>
    </source>
</evidence>
<evidence type="ECO:0000256" key="4">
    <source>
        <dbReference type="ARBA" id="ARBA00023211"/>
    </source>
</evidence>
<dbReference type="OrthoDB" id="1930084at2759"/>
<evidence type="ECO:0000256" key="1">
    <source>
        <dbReference type="ARBA" id="ARBA00013081"/>
    </source>
</evidence>
<reference evidence="6" key="1">
    <citation type="submission" date="2019-05" db="EMBL/GenBank/DDBJ databases">
        <title>Annotation for the trematode Paragonimus heterotremus.</title>
        <authorList>
            <person name="Choi Y.-J."/>
        </authorList>
    </citation>
    <scope>NUCLEOTIDE SEQUENCE</scope>
    <source>
        <strain evidence="6">LC</strain>
    </source>
</reference>
<keyword evidence="7" id="KW-1185">Reference proteome</keyword>
<dbReference type="Proteomes" id="UP000748531">
    <property type="component" value="Unassembled WGS sequence"/>
</dbReference>
<gene>
    <name evidence="6" type="ORF">PHET_08423</name>
</gene>
<evidence type="ECO:0000313" key="7">
    <source>
        <dbReference type="Proteomes" id="UP000748531"/>
    </source>
</evidence>
<dbReference type="EMBL" id="LUCH01004768">
    <property type="protein sequence ID" value="KAF5398657.1"/>
    <property type="molecule type" value="Genomic_DNA"/>
</dbReference>
<dbReference type="GO" id="GO:0046872">
    <property type="term" value="F:metal ion binding"/>
    <property type="evidence" value="ECO:0007669"/>
    <property type="project" value="UniProtKB-KW"/>
</dbReference>
<keyword evidence="3" id="KW-0378">Hydrolase</keyword>
<proteinExistence type="predicted"/>
<dbReference type="GO" id="GO:0004722">
    <property type="term" value="F:protein serine/threonine phosphatase activity"/>
    <property type="evidence" value="ECO:0007669"/>
    <property type="project" value="UniProtKB-EC"/>
</dbReference>
<protein>
    <recommendedName>
        <fullName evidence="1">protein-serine/threonine phosphatase</fullName>
        <ecNumber evidence="1">3.1.3.16</ecNumber>
    </recommendedName>
</protein>
<dbReference type="Pfam" id="PF16891">
    <property type="entry name" value="STPPase_N"/>
    <property type="match status" value="1"/>
</dbReference>
<dbReference type="InterPro" id="IPR029052">
    <property type="entry name" value="Metallo-depent_PP-like"/>
</dbReference>
<evidence type="ECO:0000259" key="5">
    <source>
        <dbReference type="Pfam" id="PF16891"/>
    </source>
</evidence>
<dbReference type="InterPro" id="IPR031675">
    <property type="entry name" value="STPPase_N"/>
</dbReference>
<evidence type="ECO:0000256" key="3">
    <source>
        <dbReference type="ARBA" id="ARBA00022801"/>
    </source>
</evidence>
<feature type="domain" description="Serine-threonine protein phosphatase N-terminal" evidence="5">
    <location>
        <begin position="7"/>
        <end position="54"/>
    </location>
</feature>
<accession>A0A8J4SMK0</accession>
<dbReference type="Gene3D" id="3.60.21.10">
    <property type="match status" value="1"/>
</dbReference>
<keyword evidence="2" id="KW-0479">Metal-binding</keyword>
<comment type="caution">
    <text evidence="6">The sequence shown here is derived from an EMBL/GenBank/DDBJ whole genome shotgun (WGS) entry which is preliminary data.</text>
</comment>
<name>A0A8J4SMK0_9TREM</name>
<evidence type="ECO:0000256" key="2">
    <source>
        <dbReference type="ARBA" id="ARBA00022723"/>
    </source>
</evidence>
<organism evidence="6 7">
    <name type="scientific">Paragonimus heterotremus</name>
    <dbReference type="NCBI Taxonomy" id="100268"/>
    <lineage>
        <taxon>Eukaryota</taxon>
        <taxon>Metazoa</taxon>
        <taxon>Spiralia</taxon>
        <taxon>Lophotrochozoa</taxon>
        <taxon>Platyhelminthes</taxon>
        <taxon>Trematoda</taxon>
        <taxon>Digenea</taxon>
        <taxon>Plagiorchiida</taxon>
        <taxon>Troglotremata</taxon>
        <taxon>Troglotrematidae</taxon>
        <taxon>Paragonimus</taxon>
    </lineage>
</organism>
<keyword evidence="4" id="KW-0464">Manganese</keyword>